<evidence type="ECO:0000313" key="3">
    <source>
        <dbReference type="Proteomes" id="UP001153069"/>
    </source>
</evidence>
<accession>A0A9N8E7W3</accession>
<gene>
    <name evidence="2" type="ORF">SEMRO_717_G192040.1</name>
</gene>
<dbReference type="GO" id="GO:0005506">
    <property type="term" value="F:iron ion binding"/>
    <property type="evidence" value="ECO:0007669"/>
    <property type="project" value="InterPro"/>
</dbReference>
<dbReference type="Proteomes" id="UP001153069">
    <property type="component" value="Unassembled WGS sequence"/>
</dbReference>
<dbReference type="InterPro" id="IPR038938">
    <property type="entry name" value="D27-like"/>
</dbReference>
<dbReference type="InterPro" id="IPR025114">
    <property type="entry name" value="D27-like_C"/>
</dbReference>
<comment type="caution">
    <text evidence="2">The sequence shown here is derived from an EMBL/GenBank/DDBJ whole genome shotgun (WGS) entry which is preliminary data.</text>
</comment>
<dbReference type="OrthoDB" id="416096at2759"/>
<feature type="domain" description="Beta-carotene isomerase D27-like C-terminal" evidence="1">
    <location>
        <begin position="132"/>
        <end position="211"/>
    </location>
</feature>
<sequence>MAPRCFSVLALQPAAPRPPIHHSSAAAIPDPPPVVEQFEPSFLDNVLLAAFRWTLQQQSNGPRSDLPGFEGMVQELIDFRQLYGLDEQERVSYQTLLALAGPVPFVYRQLFSSGDFSPAVLAWFAKHLLPFLVGEMELTERSQDDGRTGGVLVHRCRVLEGTNCKGVCAKMCKLPTQRFFAEEWGVPLSMTPNFETGQCQLAFGVEPLALEDDPTMPSGCLTRCPVGATPLASSPHETQQRAHETVDTC</sequence>
<dbReference type="EMBL" id="CAICTM010000716">
    <property type="protein sequence ID" value="CAB9515460.1"/>
    <property type="molecule type" value="Genomic_DNA"/>
</dbReference>
<organism evidence="2 3">
    <name type="scientific">Seminavis robusta</name>
    <dbReference type="NCBI Taxonomy" id="568900"/>
    <lineage>
        <taxon>Eukaryota</taxon>
        <taxon>Sar</taxon>
        <taxon>Stramenopiles</taxon>
        <taxon>Ochrophyta</taxon>
        <taxon>Bacillariophyta</taxon>
        <taxon>Bacillariophyceae</taxon>
        <taxon>Bacillariophycidae</taxon>
        <taxon>Naviculales</taxon>
        <taxon>Naviculaceae</taxon>
        <taxon>Seminavis</taxon>
    </lineage>
</organism>
<proteinExistence type="predicted"/>
<keyword evidence="3" id="KW-1185">Reference proteome</keyword>
<dbReference type="PANTHER" id="PTHR33591:SF2">
    <property type="entry name" value="BETA-CAROTENE ISOMERASE D27"/>
    <property type="match status" value="1"/>
</dbReference>
<evidence type="ECO:0000313" key="2">
    <source>
        <dbReference type="EMBL" id="CAB9515460.1"/>
    </source>
</evidence>
<dbReference type="PANTHER" id="PTHR33591">
    <property type="entry name" value="BETA-CAROTENE ISOMERASE D27"/>
    <property type="match status" value="1"/>
</dbReference>
<dbReference type="AlphaFoldDB" id="A0A9N8E7W3"/>
<evidence type="ECO:0000259" key="1">
    <source>
        <dbReference type="Pfam" id="PF13225"/>
    </source>
</evidence>
<reference evidence="2" key="1">
    <citation type="submission" date="2020-06" db="EMBL/GenBank/DDBJ databases">
        <authorList>
            <consortium name="Plant Systems Biology data submission"/>
        </authorList>
    </citation>
    <scope>NUCLEOTIDE SEQUENCE</scope>
    <source>
        <strain evidence="2">D6</strain>
    </source>
</reference>
<name>A0A9N8E7W3_9STRA</name>
<protein>
    <recommendedName>
        <fullName evidence="1">Beta-carotene isomerase D27-like C-terminal domain-containing protein</fullName>
    </recommendedName>
</protein>
<dbReference type="Pfam" id="PF13225">
    <property type="entry name" value="D27-like_C"/>
    <property type="match status" value="1"/>
</dbReference>